<organism evidence="2 3">
    <name type="scientific">Panaeolus cyanescens</name>
    <dbReference type="NCBI Taxonomy" id="181874"/>
    <lineage>
        <taxon>Eukaryota</taxon>
        <taxon>Fungi</taxon>
        <taxon>Dikarya</taxon>
        <taxon>Basidiomycota</taxon>
        <taxon>Agaricomycotina</taxon>
        <taxon>Agaricomycetes</taxon>
        <taxon>Agaricomycetidae</taxon>
        <taxon>Agaricales</taxon>
        <taxon>Agaricineae</taxon>
        <taxon>Galeropsidaceae</taxon>
        <taxon>Panaeolus</taxon>
    </lineage>
</organism>
<sequence>MDPSDSSPNERIPTVLRVGKKKYKLAKRSVLVVRRVTFTAPSGNRCMVTNQANSRFTIAKTGIQLCHAFGRANSLEDERMRSVEFTWGMTRNSVNLDSRYNCFYCTSNFHIMHDNGYWCIMPDLDLVQRYYDAMRRDDGGHGVELAKEIQKDDKKIHEYTLVAFITDMESTDIDVYVDKSLRGEGPKKITYEFPFQNLPKIRSHLHPKFVLLNVGAVLEKPHITAAVMDQDHLAPYSDAFGLIQRMYRVCWKEISAVKDMDPAFAPKTAFSDMAEKAVLDARTPAHGKGSRKGVRKSVSLANLRSSTTVNGRFAAHSPLTIRLPIRTVRTVANLRDANKRASESSTSAEAQESTPKLTITIRLGKRIPLKEVNGEGDDEDDVEEEANIDDVDGDDLGDVPDTDDEGEHRNPKKRQADSDSSPDVSPPPSPTTLGGFSHNSRASSSVRSAPVSFKLTLRGPSAPVAKPSKKKIRRK</sequence>
<name>A0A409YM87_9AGAR</name>
<reference evidence="2 3" key="1">
    <citation type="journal article" date="2018" name="Evol. Lett.">
        <title>Horizontal gene cluster transfer increased hallucinogenic mushroom diversity.</title>
        <authorList>
            <person name="Reynolds H.T."/>
            <person name="Vijayakumar V."/>
            <person name="Gluck-Thaler E."/>
            <person name="Korotkin H.B."/>
            <person name="Matheny P.B."/>
            <person name="Slot J.C."/>
        </authorList>
    </citation>
    <scope>NUCLEOTIDE SEQUENCE [LARGE SCALE GENOMIC DNA]</scope>
    <source>
        <strain evidence="2 3">2629</strain>
    </source>
</reference>
<feature type="region of interest" description="Disordered" evidence="1">
    <location>
        <begin position="370"/>
        <end position="475"/>
    </location>
</feature>
<dbReference type="EMBL" id="NHTK01000988">
    <property type="protein sequence ID" value="PPR04142.1"/>
    <property type="molecule type" value="Genomic_DNA"/>
</dbReference>
<dbReference type="AlphaFoldDB" id="A0A409YM87"/>
<evidence type="ECO:0008006" key="4">
    <source>
        <dbReference type="Google" id="ProtNLM"/>
    </source>
</evidence>
<evidence type="ECO:0000313" key="2">
    <source>
        <dbReference type="EMBL" id="PPR04142.1"/>
    </source>
</evidence>
<dbReference type="OrthoDB" id="3133596at2759"/>
<dbReference type="Proteomes" id="UP000284842">
    <property type="component" value="Unassembled WGS sequence"/>
</dbReference>
<comment type="caution">
    <text evidence="2">The sequence shown here is derived from an EMBL/GenBank/DDBJ whole genome shotgun (WGS) entry which is preliminary data.</text>
</comment>
<accession>A0A409YM87</accession>
<protein>
    <recommendedName>
        <fullName evidence="4">HNH nuclease domain-containing protein</fullName>
    </recommendedName>
</protein>
<feature type="compositionally biased region" description="Basic and acidic residues" evidence="1">
    <location>
        <begin position="406"/>
        <end position="417"/>
    </location>
</feature>
<keyword evidence="3" id="KW-1185">Reference proteome</keyword>
<feature type="compositionally biased region" description="Low complexity" evidence="1">
    <location>
        <begin position="440"/>
        <end position="452"/>
    </location>
</feature>
<gene>
    <name evidence="2" type="ORF">CVT24_010692</name>
</gene>
<feature type="compositionally biased region" description="Acidic residues" evidence="1">
    <location>
        <begin position="374"/>
        <end position="405"/>
    </location>
</feature>
<dbReference type="InParanoid" id="A0A409YM87"/>
<proteinExistence type="predicted"/>
<evidence type="ECO:0000313" key="3">
    <source>
        <dbReference type="Proteomes" id="UP000284842"/>
    </source>
</evidence>
<evidence type="ECO:0000256" key="1">
    <source>
        <dbReference type="SAM" id="MobiDB-lite"/>
    </source>
</evidence>